<evidence type="ECO:0000256" key="3">
    <source>
        <dbReference type="ARBA" id="ARBA00022679"/>
    </source>
</evidence>
<dbReference type="Pfam" id="PF00348">
    <property type="entry name" value="polyprenyl_synt"/>
    <property type="match status" value="1"/>
</dbReference>
<dbReference type="GO" id="GO:0106350">
    <property type="term" value="F:all-trans-octaprenyl-diphosphate synthase activity"/>
    <property type="evidence" value="ECO:0007669"/>
    <property type="project" value="UniProtKB-EC"/>
</dbReference>
<dbReference type="EMBL" id="VJVV01000006">
    <property type="protein sequence ID" value="TRO81112.1"/>
    <property type="molecule type" value="Genomic_DNA"/>
</dbReference>
<evidence type="ECO:0000256" key="10">
    <source>
        <dbReference type="ARBA" id="ARBA00079637"/>
    </source>
</evidence>
<dbReference type="SUPFAM" id="SSF48576">
    <property type="entry name" value="Terpenoid synthases"/>
    <property type="match status" value="1"/>
</dbReference>
<evidence type="ECO:0000256" key="4">
    <source>
        <dbReference type="ARBA" id="ARBA00022723"/>
    </source>
</evidence>
<comment type="catalytic activity">
    <reaction evidence="6">
        <text>5 isopentenyl diphosphate + (2E,6E)-farnesyl diphosphate = all-trans-octaprenyl diphosphate + 5 diphosphate</text>
        <dbReference type="Rhea" id="RHEA:27798"/>
        <dbReference type="ChEBI" id="CHEBI:33019"/>
        <dbReference type="ChEBI" id="CHEBI:57711"/>
        <dbReference type="ChEBI" id="CHEBI:128769"/>
        <dbReference type="ChEBI" id="CHEBI:175763"/>
        <dbReference type="EC" id="2.5.1.90"/>
    </reaction>
</comment>
<keyword evidence="3 12" id="KW-0808">Transferase</keyword>
<evidence type="ECO:0000313" key="14">
    <source>
        <dbReference type="Proteomes" id="UP000317155"/>
    </source>
</evidence>
<dbReference type="CDD" id="cd00685">
    <property type="entry name" value="Trans_IPPS_HT"/>
    <property type="match status" value="1"/>
</dbReference>
<dbReference type="InterPro" id="IPR008949">
    <property type="entry name" value="Isoprenoid_synthase_dom_sf"/>
</dbReference>
<evidence type="ECO:0000256" key="12">
    <source>
        <dbReference type="RuleBase" id="RU004466"/>
    </source>
</evidence>
<dbReference type="EC" id="2.5.1.90" evidence="8"/>
<dbReference type="Gene3D" id="1.10.600.10">
    <property type="entry name" value="Farnesyl Diphosphate Synthase"/>
    <property type="match status" value="1"/>
</dbReference>
<dbReference type="FunFam" id="1.10.600.10:FF:000002">
    <property type="entry name" value="Octaprenyl diphosphate synthase"/>
    <property type="match status" value="1"/>
</dbReference>
<dbReference type="SFLD" id="SFLDS00005">
    <property type="entry name" value="Isoprenoid_Synthase_Type_I"/>
    <property type="match status" value="1"/>
</dbReference>
<comment type="caution">
    <text evidence="13">The sequence shown here is derived from an EMBL/GenBank/DDBJ whole genome shotgun (WGS) entry which is preliminary data.</text>
</comment>
<sequence length="322" mass="35382">MEKALELLHDDLLGVEAQFKQDLTSEVLLIRKVGEYVLSSGGKRIRPMLLLLCAKLAGYQGNKHVGLASVVEFIHTATLLHDDVVDSAVLRRGNASANAVWGNEASVLVGDFLFAKSFSIMVRGGSLKILQALSDATTMMAEGEVQQLVSTCDLDLSEESYIDVVRNKTAVLIAAACQVGGVLGEVDEEREQALHDFGMDLGIAFQFMDDALDYVADQAEFGKAKGHDLEEGKVTLPLIHALRHCGEEERERLTEIVELETLSDEDLAYVVGLIERYDGIGYTRKRARELVERAKLKLAVFPDGPVKTALMELSDYAVSRRK</sequence>
<evidence type="ECO:0000313" key="13">
    <source>
        <dbReference type="EMBL" id="TRO81112.1"/>
    </source>
</evidence>
<comment type="function">
    <text evidence="7">Supplies octaprenyl diphosphate, the precursor for the side chain of the isoprenoid quinones ubiquinone and menaquinone.</text>
</comment>
<keyword evidence="14" id="KW-1185">Reference proteome</keyword>
<dbReference type="PANTHER" id="PTHR12001">
    <property type="entry name" value="GERANYLGERANYL PYROPHOSPHATE SYNTHASE"/>
    <property type="match status" value="1"/>
</dbReference>
<reference evidence="13 14" key="1">
    <citation type="submission" date="2019-07" db="EMBL/GenBank/DDBJ databases">
        <title>Insights of Desulfuromonas acetexigens electromicrobiology.</title>
        <authorList>
            <person name="Katuri K."/>
            <person name="Sapireddy V."/>
            <person name="Shaw D.R."/>
            <person name="Saikaly P."/>
        </authorList>
    </citation>
    <scope>NUCLEOTIDE SEQUENCE [LARGE SCALE GENOMIC DNA]</scope>
    <source>
        <strain evidence="13 14">2873</strain>
    </source>
</reference>
<evidence type="ECO:0000256" key="2">
    <source>
        <dbReference type="ARBA" id="ARBA00006706"/>
    </source>
</evidence>
<dbReference type="PANTHER" id="PTHR12001:SF69">
    <property type="entry name" value="ALL TRANS-POLYPRENYL-DIPHOSPHATE SYNTHASE PDSS1"/>
    <property type="match status" value="1"/>
</dbReference>
<evidence type="ECO:0000256" key="7">
    <source>
        <dbReference type="ARBA" id="ARBA00055029"/>
    </source>
</evidence>
<evidence type="ECO:0000256" key="1">
    <source>
        <dbReference type="ARBA" id="ARBA00001946"/>
    </source>
</evidence>
<dbReference type="InterPro" id="IPR000092">
    <property type="entry name" value="Polyprenyl_synt"/>
</dbReference>
<dbReference type="GO" id="GO:0008299">
    <property type="term" value="P:isoprenoid biosynthetic process"/>
    <property type="evidence" value="ECO:0007669"/>
    <property type="project" value="InterPro"/>
</dbReference>
<accession>A0A550JD79</accession>
<keyword evidence="5" id="KW-0460">Magnesium</keyword>
<dbReference type="InterPro" id="IPR033749">
    <property type="entry name" value="Polyprenyl_synt_CS"/>
</dbReference>
<evidence type="ECO:0000256" key="11">
    <source>
        <dbReference type="ARBA" id="ARBA00083124"/>
    </source>
</evidence>
<organism evidence="13 14">
    <name type="scientific">Trichloromonas acetexigens</name>
    <dbReference type="NCBI Taxonomy" id="38815"/>
    <lineage>
        <taxon>Bacteria</taxon>
        <taxon>Pseudomonadati</taxon>
        <taxon>Thermodesulfobacteriota</taxon>
        <taxon>Desulfuromonadia</taxon>
        <taxon>Desulfuromonadales</taxon>
        <taxon>Trichloromonadaceae</taxon>
        <taxon>Trichloromonas</taxon>
    </lineage>
</organism>
<keyword evidence="4" id="KW-0479">Metal-binding</keyword>
<gene>
    <name evidence="13" type="ORF">FL622_09390</name>
</gene>
<evidence type="ECO:0000256" key="6">
    <source>
        <dbReference type="ARBA" id="ARBA00051506"/>
    </source>
</evidence>
<evidence type="ECO:0000256" key="5">
    <source>
        <dbReference type="ARBA" id="ARBA00022842"/>
    </source>
</evidence>
<dbReference type="GO" id="GO:0046872">
    <property type="term" value="F:metal ion binding"/>
    <property type="evidence" value="ECO:0007669"/>
    <property type="project" value="UniProtKB-KW"/>
</dbReference>
<name>A0A550JD79_9BACT</name>
<comment type="cofactor">
    <cofactor evidence="1">
        <name>Mg(2+)</name>
        <dbReference type="ChEBI" id="CHEBI:18420"/>
    </cofactor>
</comment>
<dbReference type="Proteomes" id="UP000317155">
    <property type="component" value="Unassembled WGS sequence"/>
</dbReference>
<comment type="similarity">
    <text evidence="2 12">Belongs to the FPP/GGPP synthase family.</text>
</comment>
<dbReference type="RefSeq" id="WP_092057839.1">
    <property type="nucleotide sequence ID" value="NZ_FOJJ01000038.1"/>
</dbReference>
<proteinExistence type="inferred from homology"/>
<dbReference type="PROSITE" id="PS00723">
    <property type="entry name" value="POLYPRENYL_SYNTHASE_1"/>
    <property type="match status" value="1"/>
</dbReference>
<protein>
    <recommendedName>
        <fullName evidence="9">Octaprenyl diphosphate synthase</fullName>
        <ecNumber evidence="8">2.5.1.90</ecNumber>
    </recommendedName>
    <alternativeName>
        <fullName evidence="11">All-trans-octaprenyl-diphosphate synthase</fullName>
    </alternativeName>
    <alternativeName>
        <fullName evidence="10">Octaprenyl pyrophosphate synthase</fullName>
    </alternativeName>
</protein>
<evidence type="ECO:0000256" key="8">
    <source>
        <dbReference type="ARBA" id="ARBA00066511"/>
    </source>
</evidence>
<dbReference type="OrthoDB" id="9805316at2"/>
<dbReference type="AlphaFoldDB" id="A0A550JD79"/>
<evidence type="ECO:0000256" key="9">
    <source>
        <dbReference type="ARBA" id="ARBA00072473"/>
    </source>
</evidence>